<reference evidence="1" key="1">
    <citation type="submission" date="2018-11" db="EMBL/GenBank/DDBJ databases">
        <title>The sequence and de novo assembly of Larimichthys crocea genome using PacBio and Hi-C technologies.</title>
        <authorList>
            <person name="Xu P."/>
            <person name="Chen B."/>
            <person name="Zhou Z."/>
            <person name="Ke Q."/>
            <person name="Wu Y."/>
            <person name="Bai H."/>
            <person name="Pu F."/>
        </authorList>
    </citation>
    <scope>NUCLEOTIDE SEQUENCE</scope>
    <source>
        <tissue evidence="1">Muscle</tissue>
    </source>
</reference>
<evidence type="ECO:0000313" key="1">
    <source>
        <dbReference type="EMBL" id="TMS11409.1"/>
    </source>
</evidence>
<organism evidence="1 2">
    <name type="scientific">Larimichthys crocea</name>
    <name type="common">Large yellow croaker</name>
    <name type="synonym">Pseudosciaena crocea</name>
    <dbReference type="NCBI Taxonomy" id="215358"/>
    <lineage>
        <taxon>Eukaryota</taxon>
        <taxon>Metazoa</taxon>
        <taxon>Chordata</taxon>
        <taxon>Craniata</taxon>
        <taxon>Vertebrata</taxon>
        <taxon>Euteleostomi</taxon>
        <taxon>Actinopterygii</taxon>
        <taxon>Neopterygii</taxon>
        <taxon>Teleostei</taxon>
        <taxon>Neoteleostei</taxon>
        <taxon>Acanthomorphata</taxon>
        <taxon>Eupercaria</taxon>
        <taxon>Sciaenidae</taxon>
        <taxon>Larimichthys</taxon>
    </lineage>
</organism>
<keyword evidence="2" id="KW-1185">Reference proteome</keyword>
<comment type="caution">
    <text evidence="1">The sequence shown here is derived from an EMBL/GenBank/DDBJ whole genome shotgun (WGS) entry which is preliminary data.</text>
</comment>
<proteinExistence type="predicted"/>
<accession>A0ACD3QX28</accession>
<evidence type="ECO:0000313" key="2">
    <source>
        <dbReference type="Proteomes" id="UP000793456"/>
    </source>
</evidence>
<protein>
    <submittedName>
        <fullName evidence="1">Uncharacterized protein</fullName>
    </submittedName>
</protein>
<sequence>MSRSPERISSYRRHFVDSSSSSYQVRVSSPSPTRRDVRHASAGYPCRPGAGSMRVESAGRRTVSAARKTRMVGAGVSAGAMVCVGPSGEPAIDLDVAAAENQEFLSTRTSERQEMIVLNDRLAVYIDKVRSLEQQNKLLEAEIEAYQNRFEKPSGLRLLYEEQLRELNKIADQMRAQRDIALAAKGSTAAQLEAIKIKYEEAVELRRKAELEIEAFRPEIEELMKQIYAAHATAHSAFTIPDLAAALKQIQNQYDDIAAKNLQEMDSWYKNKFEDLTNKTSKHVDRVRNIREEIAGAKKDIQSKERDLDNLRTRNEALEAQIREMQEKYKKELEDMQARIEALQLELKSTKERIALLLREYQDLLNLKMSLEIEITTYRKLIEGEDLRLSGMMQTLSLTGCNLSAIEGGMSFGGGGAGGVGGMGGGSIGGTAGGIGGMGSGVGIGAGGMGTGLGSGGMGGRMGAGGPDDKMGPAGRAGGADLGAGGVGAAGLGTGIGGVGAAGLGAAGLGTGTGGLGAGGLGTGTGGVGVGGVGTGTGGVGAGGVGTGAGGLGTGAGGKADSSVGGVGGGTAGSDGTGIGLSGGHSGSGAGTGNEISGGLDGGKDHGMGPAGLRGGIGGSGGTEGVGGGDEGVLSGISGMGKIGGGTGDATVAGMGYGSNGYDASDDAYAGQAVELTERRTVLIRTVKNEDDVLETDHQEQTYTITGAADETDDEN</sequence>
<gene>
    <name evidence="1" type="ORF">E3U43_020402</name>
</gene>
<name>A0ACD3QX28_LARCR</name>
<dbReference type="Proteomes" id="UP000793456">
    <property type="component" value="Chromosome XIV"/>
</dbReference>
<dbReference type="EMBL" id="CM011687">
    <property type="protein sequence ID" value="TMS11409.1"/>
    <property type="molecule type" value="Genomic_DNA"/>
</dbReference>